<feature type="domain" description="YoaR-like putative peptidoglycan binding" evidence="1">
    <location>
        <begin position="39"/>
        <end position="146"/>
    </location>
</feature>
<organism evidence="2 3">
    <name type="scientific">Candidatus Woesebacteria bacterium GW2011_GWA1_39_21b</name>
    <dbReference type="NCBI Taxonomy" id="1618551"/>
    <lineage>
        <taxon>Bacteria</taxon>
        <taxon>Candidatus Woeseibacteriota</taxon>
    </lineage>
</organism>
<name>A0A0G0NG69_9BACT</name>
<accession>A0A0G0NG69</accession>
<dbReference type="InterPro" id="IPR052913">
    <property type="entry name" value="Glycopeptide_resist_protein"/>
</dbReference>
<gene>
    <name evidence="2" type="ORF">UT40_C0031G0001</name>
</gene>
<evidence type="ECO:0000313" key="3">
    <source>
        <dbReference type="Proteomes" id="UP000034690"/>
    </source>
</evidence>
<dbReference type="Pfam" id="PF12229">
    <property type="entry name" value="PG_binding_4"/>
    <property type="match status" value="2"/>
</dbReference>
<sequence length="527" mass="58814">MISGIKVGGMTKASAVTLLRQYVRPPEKISIIAKNRSFELSLKDVNSYNLEQTVETAFYFYRTGNLIKDNYDRAISPFSIQNIPVKTNINEEALDQYLQVISTQVSTEPKFPSVSIKENEVLVDKGSAGEDIDTVFFKKTLETRLASLNYSPIELSFNKNDPSLSEEEAKIFKTRAEKFLGKDLSIVYEYQTLVIENQSILSFLDLKQEFNQEKINDYISRDVSPKLNHEPQDAVFGFENGKVTEFLPSKEGVTVNEKGLVQEITKSLRVLETSEEKNVSIQAPVQTARPKITNEEVNNLGIKELIGRGVSKFRGSIAPRIHNISLASSRFNGVLVAPGETFSFNKTLGDVSSFTGYKQAYVIRDGRTVLGDGGGVCQVSTTLFRALLNTGLPIIERRAHSYRVGYYEQESPPGLDATVFDPTTDLKFKNDTPKHLLIQTIFDAKTSALVFEIYGTSDGRIATTTKPVVSSVVPPPEDLYVDDPTIASGTTKQIDYKAWGAKVTFNYKVERGGEIIFEKTFLSNYRP</sequence>
<protein>
    <recommendedName>
        <fullName evidence="1">YoaR-like putative peptidoglycan binding domain-containing protein</fullName>
    </recommendedName>
</protein>
<evidence type="ECO:0000259" key="1">
    <source>
        <dbReference type="Pfam" id="PF12229"/>
    </source>
</evidence>
<dbReference type="Proteomes" id="UP000034690">
    <property type="component" value="Unassembled WGS sequence"/>
</dbReference>
<comment type="caution">
    <text evidence="2">The sequence shown here is derived from an EMBL/GenBank/DDBJ whole genome shotgun (WGS) entry which is preliminary data.</text>
</comment>
<reference evidence="2 3" key="1">
    <citation type="journal article" date="2015" name="Nature">
        <title>rRNA introns, odd ribosomes, and small enigmatic genomes across a large radiation of phyla.</title>
        <authorList>
            <person name="Brown C.T."/>
            <person name="Hug L.A."/>
            <person name="Thomas B.C."/>
            <person name="Sharon I."/>
            <person name="Castelle C.J."/>
            <person name="Singh A."/>
            <person name="Wilkins M.J."/>
            <person name="Williams K.H."/>
            <person name="Banfield J.F."/>
        </authorList>
    </citation>
    <scope>NUCLEOTIDE SEQUENCE [LARGE SCALE GENOMIC DNA]</scope>
</reference>
<feature type="domain" description="YoaR-like putative peptidoglycan binding" evidence="1">
    <location>
        <begin position="181"/>
        <end position="268"/>
    </location>
</feature>
<dbReference type="AlphaFoldDB" id="A0A0G0NG69"/>
<dbReference type="InterPro" id="IPR022029">
    <property type="entry name" value="YoaR-like_PG-bd"/>
</dbReference>
<proteinExistence type="predicted"/>
<dbReference type="Pfam" id="PF04294">
    <property type="entry name" value="VanW"/>
    <property type="match status" value="1"/>
</dbReference>
<dbReference type="InterPro" id="IPR007391">
    <property type="entry name" value="Vancomycin_resist_VanW"/>
</dbReference>
<dbReference type="EMBL" id="LBWQ01000031">
    <property type="protein sequence ID" value="KKR11811.1"/>
    <property type="molecule type" value="Genomic_DNA"/>
</dbReference>
<evidence type="ECO:0000313" key="2">
    <source>
        <dbReference type="EMBL" id="KKR11811.1"/>
    </source>
</evidence>
<feature type="non-terminal residue" evidence="2">
    <location>
        <position position="527"/>
    </location>
</feature>
<dbReference type="PANTHER" id="PTHR35788">
    <property type="entry name" value="EXPORTED PROTEIN-RELATED"/>
    <property type="match status" value="1"/>
</dbReference>
<dbReference type="PANTHER" id="PTHR35788:SF1">
    <property type="entry name" value="EXPORTED PROTEIN"/>
    <property type="match status" value="1"/>
</dbReference>